<evidence type="ECO:0008006" key="3">
    <source>
        <dbReference type="Google" id="ProtNLM"/>
    </source>
</evidence>
<sequence length="373" mass="41349">MSKFPQELIDAIIDKIPYSSPSLAACALTSTAFVISSQRRLFWDISLSSIGTYQRVAEILASSPHLGAYVRWLALDIKEVPQDFLALKAIVPRMPNVERLTIAGNAWTIPNQVAENPCLLELISLPSLKALSLDDLAEITPSFILRAFSSVEQLSLSRIGFANAAEDPGDAVSNARVEHLKVCVDMDGTILSFISERTRFPHLRNLASISVLYPPICDAVKPGFNSLLTACSSTLNHLTLELEASYDNLPVLPVLSHLELWLDVELLRTPVQLAAIVSRTAAATPHIHVLTLAMLDRPQQPPRRQLAFASSVAEWPALDDAIMDIRDLREVVLTLRNFTENPKRYAAFIPYMRLKLPRVSEERSLRFGHGRAV</sequence>
<dbReference type="PROSITE" id="PS51257">
    <property type="entry name" value="PROKAR_LIPOPROTEIN"/>
    <property type="match status" value="1"/>
</dbReference>
<proteinExistence type="predicted"/>
<dbReference type="InterPro" id="IPR032675">
    <property type="entry name" value="LRR_dom_sf"/>
</dbReference>
<accession>A0AAD6UEK9</accession>
<dbReference type="AlphaFoldDB" id="A0AAD6UEK9"/>
<dbReference type="SUPFAM" id="SSF52047">
    <property type="entry name" value="RNI-like"/>
    <property type="match status" value="1"/>
</dbReference>
<protein>
    <recommendedName>
        <fullName evidence="3">F-box domain-containing protein</fullName>
    </recommendedName>
</protein>
<name>A0AAD6UEK9_9AGAR</name>
<dbReference type="EMBL" id="JARJCN010000005">
    <property type="protein sequence ID" value="KAJ7100860.1"/>
    <property type="molecule type" value="Genomic_DNA"/>
</dbReference>
<dbReference type="Proteomes" id="UP001222325">
    <property type="component" value="Unassembled WGS sequence"/>
</dbReference>
<evidence type="ECO:0000313" key="2">
    <source>
        <dbReference type="Proteomes" id="UP001222325"/>
    </source>
</evidence>
<reference evidence="1" key="1">
    <citation type="submission" date="2023-03" db="EMBL/GenBank/DDBJ databases">
        <title>Massive genome expansion in bonnet fungi (Mycena s.s.) driven by repeated elements and novel gene families across ecological guilds.</title>
        <authorList>
            <consortium name="Lawrence Berkeley National Laboratory"/>
            <person name="Harder C.B."/>
            <person name="Miyauchi S."/>
            <person name="Viragh M."/>
            <person name="Kuo A."/>
            <person name="Thoen E."/>
            <person name="Andreopoulos B."/>
            <person name="Lu D."/>
            <person name="Skrede I."/>
            <person name="Drula E."/>
            <person name="Henrissat B."/>
            <person name="Morin E."/>
            <person name="Kohler A."/>
            <person name="Barry K."/>
            <person name="LaButti K."/>
            <person name="Morin E."/>
            <person name="Salamov A."/>
            <person name="Lipzen A."/>
            <person name="Mereny Z."/>
            <person name="Hegedus B."/>
            <person name="Baldrian P."/>
            <person name="Stursova M."/>
            <person name="Weitz H."/>
            <person name="Taylor A."/>
            <person name="Grigoriev I.V."/>
            <person name="Nagy L.G."/>
            <person name="Martin F."/>
            <person name="Kauserud H."/>
        </authorList>
    </citation>
    <scope>NUCLEOTIDE SEQUENCE</scope>
    <source>
        <strain evidence="1">CBHHK173m</strain>
    </source>
</reference>
<gene>
    <name evidence="1" type="ORF">B0H15DRAFT_817521</name>
</gene>
<organism evidence="1 2">
    <name type="scientific">Mycena belliarum</name>
    <dbReference type="NCBI Taxonomy" id="1033014"/>
    <lineage>
        <taxon>Eukaryota</taxon>
        <taxon>Fungi</taxon>
        <taxon>Dikarya</taxon>
        <taxon>Basidiomycota</taxon>
        <taxon>Agaricomycotina</taxon>
        <taxon>Agaricomycetes</taxon>
        <taxon>Agaricomycetidae</taxon>
        <taxon>Agaricales</taxon>
        <taxon>Marasmiineae</taxon>
        <taxon>Mycenaceae</taxon>
        <taxon>Mycena</taxon>
    </lineage>
</organism>
<comment type="caution">
    <text evidence="1">The sequence shown here is derived from an EMBL/GenBank/DDBJ whole genome shotgun (WGS) entry which is preliminary data.</text>
</comment>
<evidence type="ECO:0000313" key="1">
    <source>
        <dbReference type="EMBL" id="KAJ7100860.1"/>
    </source>
</evidence>
<keyword evidence="2" id="KW-1185">Reference proteome</keyword>
<dbReference type="Gene3D" id="3.80.10.10">
    <property type="entry name" value="Ribonuclease Inhibitor"/>
    <property type="match status" value="1"/>
</dbReference>